<dbReference type="PANTHER" id="PTHR35176">
    <property type="entry name" value="HEME OXYGENASE HI_0854-RELATED"/>
    <property type="match status" value="1"/>
</dbReference>
<dbReference type="Proteomes" id="UP000599578">
    <property type="component" value="Unassembled WGS sequence"/>
</dbReference>
<reference evidence="3 4" key="1">
    <citation type="journal article" date="2014" name="Int. J. Syst. Evol. Microbiol.">
        <title>Complete genome sequence of Corynebacterium casei LMG S-19264T (=DSM 44701T), isolated from a smear-ripened cheese.</title>
        <authorList>
            <consortium name="US DOE Joint Genome Institute (JGI-PGF)"/>
            <person name="Walter F."/>
            <person name="Albersmeier A."/>
            <person name="Kalinowski J."/>
            <person name="Ruckert C."/>
        </authorList>
    </citation>
    <scope>NUCLEOTIDE SEQUENCE [LARGE SCALE GENOMIC DNA]</scope>
    <source>
        <strain evidence="3 4">CGMCC 1.7286</strain>
    </source>
</reference>
<dbReference type="SUPFAM" id="SSF50475">
    <property type="entry name" value="FMN-binding split barrel"/>
    <property type="match status" value="1"/>
</dbReference>
<dbReference type="GO" id="GO:0070967">
    <property type="term" value="F:coenzyme F420 binding"/>
    <property type="evidence" value="ECO:0007669"/>
    <property type="project" value="TreeGrafter"/>
</dbReference>
<dbReference type="InterPro" id="IPR014419">
    <property type="entry name" value="HutZ"/>
</dbReference>
<keyword evidence="1" id="KW-0560">Oxidoreductase</keyword>
<dbReference type="Gene3D" id="2.30.110.10">
    <property type="entry name" value="Electron Transport, Fmn-binding Protein, Chain A"/>
    <property type="match status" value="1"/>
</dbReference>
<dbReference type="AlphaFoldDB" id="A0A917ZLX7"/>
<dbReference type="Pfam" id="PF01243">
    <property type="entry name" value="PNPOx_N"/>
    <property type="match status" value="1"/>
</dbReference>
<dbReference type="InterPro" id="IPR012349">
    <property type="entry name" value="Split_barrel_FMN-bd"/>
</dbReference>
<dbReference type="GO" id="GO:0016627">
    <property type="term" value="F:oxidoreductase activity, acting on the CH-CH group of donors"/>
    <property type="evidence" value="ECO:0007669"/>
    <property type="project" value="TreeGrafter"/>
</dbReference>
<dbReference type="InterPro" id="IPR052019">
    <property type="entry name" value="F420H2_bilvrd_red/Heme_oxyg"/>
</dbReference>
<evidence type="ECO:0000259" key="2">
    <source>
        <dbReference type="Pfam" id="PF01243"/>
    </source>
</evidence>
<evidence type="ECO:0000256" key="1">
    <source>
        <dbReference type="ARBA" id="ARBA00023002"/>
    </source>
</evidence>
<evidence type="ECO:0000313" key="3">
    <source>
        <dbReference type="EMBL" id="GGO84707.1"/>
    </source>
</evidence>
<dbReference type="PIRSF" id="PIRSF004633">
    <property type="entry name" value="UCP_PLP_oxd"/>
    <property type="match status" value="1"/>
</dbReference>
<sequence length="172" mass="19002">MKHLGPAASATETDESAALLIEVREFIASRSTLNLATLTPDGKPHASTAPFLAFDGCFFLLLSGLSAHAVNLRTHPQASILLQADECESHQPFARLRLGFEVQALPVGRDEARWRFCTEKMRQRFGAIIDQLTQLPDFTLFELRPAAGRYVKGFGRAYELDAAETRQVVGQD</sequence>
<organism evidence="3 4">
    <name type="scientific">Marinobacterium nitratireducens</name>
    <dbReference type="NCBI Taxonomy" id="518897"/>
    <lineage>
        <taxon>Bacteria</taxon>
        <taxon>Pseudomonadati</taxon>
        <taxon>Pseudomonadota</taxon>
        <taxon>Gammaproteobacteria</taxon>
        <taxon>Oceanospirillales</taxon>
        <taxon>Oceanospirillaceae</taxon>
        <taxon>Marinobacterium</taxon>
    </lineage>
</organism>
<dbReference type="GO" id="GO:0005829">
    <property type="term" value="C:cytosol"/>
    <property type="evidence" value="ECO:0007669"/>
    <property type="project" value="TreeGrafter"/>
</dbReference>
<dbReference type="InterPro" id="IPR011576">
    <property type="entry name" value="Pyridox_Oxase_N"/>
</dbReference>
<dbReference type="PANTHER" id="PTHR35176:SF6">
    <property type="entry name" value="HEME OXYGENASE HI_0854-RELATED"/>
    <property type="match status" value="1"/>
</dbReference>
<gene>
    <name evidence="3" type="primary">hmuZ</name>
    <name evidence="3" type="ORF">GCM10011348_31550</name>
</gene>
<feature type="domain" description="Pyridoxamine 5'-phosphate oxidase N-terminal" evidence="2">
    <location>
        <begin position="22"/>
        <end position="151"/>
    </location>
</feature>
<evidence type="ECO:0000313" key="4">
    <source>
        <dbReference type="Proteomes" id="UP000599578"/>
    </source>
</evidence>
<accession>A0A917ZLX7</accession>
<dbReference type="EMBL" id="BMLT01000008">
    <property type="protein sequence ID" value="GGO84707.1"/>
    <property type="molecule type" value="Genomic_DNA"/>
</dbReference>
<proteinExistence type="predicted"/>
<dbReference type="RefSeq" id="WP_188861569.1">
    <property type="nucleotide sequence ID" value="NZ_BMLT01000008.1"/>
</dbReference>
<comment type="caution">
    <text evidence="3">The sequence shown here is derived from an EMBL/GenBank/DDBJ whole genome shotgun (WGS) entry which is preliminary data.</text>
</comment>
<protein>
    <submittedName>
        <fullName evidence="3">Heme utilization protein HutZ</fullName>
    </submittedName>
</protein>
<keyword evidence="4" id="KW-1185">Reference proteome</keyword>
<name>A0A917ZLX7_9GAMM</name>